<protein>
    <submittedName>
        <fullName evidence="3">Uncharacterized protein</fullName>
    </submittedName>
</protein>
<feature type="signal peptide" evidence="2">
    <location>
        <begin position="1"/>
        <end position="21"/>
    </location>
</feature>
<dbReference type="Proteomes" id="UP000410984">
    <property type="component" value="Unassembled WGS sequence"/>
</dbReference>
<dbReference type="EMBL" id="CABFPH010000151">
    <property type="protein sequence ID" value="VUD74726.1"/>
    <property type="molecule type" value="Genomic_DNA"/>
</dbReference>
<gene>
    <name evidence="3" type="ORF">MET9862_05359</name>
</gene>
<organism evidence="3 4">
    <name type="scientific">Methylobacterium symbioticum</name>
    <dbReference type="NCBI Taxonomy" id="2584084"/>
    <lineage>
        <taxon>Bacteria</taxon>
        <taxon>Pseudomonadati</taxon>
        <taxon>Pseudomonadota</taxon>
        <taxon>Alphaproteobacteria</taxon>
        <taxon>Hyphomicrobiales</taxon>
        <taxon>Methylobacteriaceae</taxon>
        <taxon>Methylobacterium</taxon>
    </lineage>
</organism>
<keyword evidence="2" id="KW-0732">Signal</keyword>
<sequence>MIGRLSVVALALALSSGQAWAEEGNIFSNLLKYGGTTVPPSQPKDLEPPYCPTVDVPEGGAAMATHGGRGEGASAIRSQATLGQLARECQRLEDGSIRVKVGVEVKVLLGPGGSPGRFDVPVTVSIRRDEKTVLSRTARLSVTVGPGEAQGFASTVEDNLIVPAAMTADYEIFAAVGGAKAPAKPKARRKPAVATVPETGGAGATQ</sequence>
<feature type="region of interest" description="Disordered" evidence="1">
    <location>
        <begin position="184"/>
        <end position="206"/>
    </location>
</feature>
<dbReference type="AlphaFoldDB" id="A0A509EJZ1"/>
<evidence type="ECO:0000256" key="1">
    <source>
        <dbReference type="SAM" id="MobiDB-lite"/>
    </source>
</evidence>
<reference evidence="3 4" key="1">
    <citation type="submission" date="2019-06" db="EMBL/GenBank/DDBJ databases">
        <authorList>
            <person name="Rodrigo-Torres L."/>
            <person name="Arahal R. D."/>
            <person name="Lucena T."/>
        </authorList>
    </citation>
    <scope>NUCLEOTIDE SEQUENCE [LARGE SCALE GENOMIC DNA]</scope>
    <source>
        <strain evidence="3 4">SB0023/3</strain>
    </source>
</reference>
<dbReference type="OrthoDB" id="7678486at2"/>
<name>A0A509EJZ1_9HYPH</name>
<feature type="chain" id="PRO_5021361505" evidence="2">
    <location>
        <begin position="22"/>
        <end position="206"/>
    </location>
</feature>
<keyword evidence="4" id="KW-1185">Reference proteome</keyword>
<proteinExistence type="predicted"/>
<evidence type="ECO:0000313" key="3">
    <source>
        <dbReference type="EMBL" id="VUD74726.1"/>
    </source>
</evidence>
<evidence type="ECO:0000313" key="4">
    <source>
        <dbReference type="Proteomes" id="UP000410984"/>
    </source>
</evidence>
<evidence type="ECO:0000256" key="2">
    <source>
        <dbReference type="SAM" id="SignalP"/>
    </source>
</evidence>
<accession>A0A509EJZ1</accession>
<dbReference type="RefSeq" id="WP_142585982.1">
    <property type="nucleotide sequence ID" value="NZ_CABFPH010000151.1"/>
</dbReference>